<dbReference type="PROSITE" id="PS50142">
    <property type="entry name" value="RNASE_3_2"/>
    <property type="match status" value="2"/>
</dbReference>
<feature type="domain" description="Dicer dsRNA-binding fold" evidence="23">
    <location>
        <begin position="724"/>
        <end position="814"/>
    </location>
</feature>
<evidence type="ECO:0000256" key="2">
    <source>
        <dbReference type="ARBA" id="ARBA00001946"/>
    </source>
</evidence>
<keyword evidence="7" id="KW-0547">Nucleotide-binding</keyword>
<dbReference type="InterPro" id="IPR000999">
    <property type="entry name" value="RNase_III_dom"/>
</dbReference>
<evidence type="ECO:0000259" key="21">
    <source>
        <dbReference type="PROSITE" id="PS51192"/>
    </source>
</evidence>
<evidence type="ECO:0000256" key="13">
    <source>
        <dbReference type="ARBA" id="ARBA00022884"/>
    </source>
</evidence>
<keyword evidence="9" id="KW-0347">Helicase</keyword>
<evidence type="ECO:0000256" key="5">
    <source>
        <dbReference type="ARBA" id="ARBA00022723"/>
    </source>
</evidence>
<keyword evidence="25" id="KW-1185">Reference proteome</keyword>
<proteinExistence type="inferred from homology"/>
<dbReference type="PROSITE" id="PS51194">
    <property type="entry name" value="HELICASE_CTER"/>
    <property type="match status" value="1"/>
</dbReference>
<dbReference type="PANTHER" id="PTHR14950:SF62">
    <property type="entry name" value="DICER-LIKE PROTEIN 1"/>
    <property type="match status" value="1"/>
</dbReference>
<keyword evidence="13 17" id="KW-0694">RNA-binding</keyword>
<dbReference type="InterPro" id="IPR056755">
    <property type="entry name" value="DSRM_2"/>
</dbReference>
<dbReference type="Gene3D" id="3.40.50.300">
    <property type="entry name" value="P-loop containing nucleotide triphosphate hydrolases"/>
    <property type="match status" value="2"/>
</dbReference>
<evidence type="ECO:0000313" key="24">
    <source>
        <dbReference type="EMBL" id="CAK7231798.1"/>
    </source>
</evidence>
<evidence type="ECO:0000259" key="22">
    <source>
        <dbReference type="PROSITE" id="PS51194"/>
    </source>
</evidence>
<dbReference type="SMART" id="SM00487">
    <property type="entry name" value="DEXDc"/>
    <property type="match status" value="1"/>
</dbReference>
<dbReference type="InterPro" id="IPR003100">
    <property type="entry name" value="PAZ_dom"/>
</dbReference>
<evidence type="ECO:0000256" key="3">
    <source>
        <dbReference type="ARBA" id="ARBA00020797"/>
    </source>
</evidence>
<feature type="region of interest" description="Disordered" evidence="18">
    <location>
        <begin position="1"/>
        <end position="23"/>
    </location>
</feature>
<dbReference type="PANTHER" id="PTHR14950">
    <property type="entry name" value="DICER-RELATED"/>
    <property type="match status" value="1"/>
</dbReference>
<dbReference type="SUPFAM" id="SSF69065">
    <property type="entry name" value="RNase III domain-like"/>
    <property type="match status" value="2"/>
</dbReference>
<dbReference type="Pfam" id="PF24995">
    <property type="entry name" value="DSRM_2"/>
    <property type="match status" value="1"/>
</dbReference>
<dbReference type="InterPro" id="IPR027417">
    <property type="entry name" value="P-loop_NTPase"/>
</dbReference>
<keyword evidence="14" id="KW-0051">Antiviral defense</keyword>
<feature type="domain" description="Helicase ATP-binding" evidence="21">
    <location>
        <begin position="180"/>
        <end position="365"/>
    </location>
</feature>
<gene>
    <name evidence="24" type="primary">dcl1</name>
    <name evidence="24" type="ORF">SCUCBS95973_008042</name>
</gene>
<dbReference type="PROSITE" id="PS50821">
    <property type="entry name" value="PAZ"/>
    <property type="match status" value="1"/>
</dbReference>
<comment type="caution">
    <text evidence="24">The sequence shown here is derived from an EMBL/GenBank/DDBJ whole genome shotgun (WGS) entry which is preliminary data.</text>
</comment>
<dbReference type="SMART" id="SM00490">
    <property type="entry name" value="HELICc"/>
    <property type="match status" value="1"/>
</dbReference>
<keyword evidence="4" id="KW-0930">Antiviral protein</keyword>
<accession>A0ABP0CIW0</accession>
<evidence type="ECO:0000259" key="20">
    <source>
        <dbReference type="PROSITE" id="PS50821"/>
    </source>
</evidence>
<dbReference type="CDD" id="cd18802">
    <property type="entry name" value="SF2_C_dicer"/>
    <property type="match status" value="1"/>
</dbReference>
<feature type="region of interest" description="Disordered" evidence="18">
    <location>
        <begin position="1253"/>
        <end position="1276"/>
    </location>
</feature>
<dbReference type="SMART" id="SM00535">
    <property type="entry name" value="RIBOc"/>
    <property type="match status" value="2"/>
</dbReference>
<evidence type="ECO:0000256" key="18">
    <source>
        <dbReference type="SAM" id="MobiDB-lite"/>
    </source>
</evidence>
<comment type="cofactor">
    <cofactor evidence="1">
        <name>Mn(2+)</name>
        <dbReference type="ChEBI" id="CHEBI:29035"/>
    </cofactor>
</comment>
<dbReference type="CDD" id="cd18034">
    <property type="entry name" value="DEXHc_dicer"/>
    <property type="match status" value="1"/>
</dbReference>
<dbReference type="Pfam" id="PF04851">
    <property type="entry name" value="ResIII"/>
    <property type="match status" value="1"/>
</dbReference>
<dbReference type="PROSITE" id="PS51327">
    <property type="entry name" value="DICER_DSRBF"/>
    <property type="match status" value="1"/>
</dbReference>
<evidence type="ECO:0000256" key="16">
    <source>
        <dbReference type="ARBA" id="ARBA00035116"/>
    </source>
</evidence>
<evidence type="ECO:0000256" key="8">
    <source>
        <dbReference type="ARBA" id="ARBA00022801"/>
    </source>
</evidence>
<keyword evidence="11" id="KW-0067">ATP-binding</keyword>
<dbReference type="InterPro" id="IPR006935">
    <property type="entry name" value="Helicase/UvrB_N"/>
</dbReference>
<sequence>MAPAPLGDGFAADEAMNGPEPGPFSFASNFVSAQLARQAMLEETAPKALVDVCPNIIGSEDTAVAKVRARAPGAEDEAGHQETDGATDDATDAEDDVTDDDEVTPVAEPVAAPPRDPSQKKRADYDAFDSWLTKNRDNITKATRKVAIALCDEDKTSAALVREFESARIIESPRDYQIELFEKAKQKNIIAVLDTGSGKTLIAVLLLRHTIEQELEVRAKGLQHRVSFFLIDKVALVFQQHAVLECNLSQPVAKFSGDKSDMRWSSKEFWDGTLRAHMVIVCTADILLKCLHHSYIRMDQINLLIFDEAHHTKKNHSYARIIKDFYRYESGKDGSRLPKVFGMTASPVDARTNVTQAAQELEALLHSEIATIAHSSLLHDVSKPKKERVVHYHMALCQHETELMMRLRQLVGNHKLFARNFQYAQENLAMLGPWVIDRFWQILFRTEELAKQEAKAEIEWLPRMANDNRPAIPGALEHEAGKVYSLDDEPVQDNSNVVAVRDASRFVELYRFVPPAMPLLSNKVQRLHEALFDEFTRSSGFKTRCIVFVEQRYTATLLADLFQQESIKIPNLRTGVLVGGGSKDMGKNTFRTQLLTISKFKRGLVNCLFATSIAEEGLDIPDCNLVIRFDLYRTMIQYIQSRGRARHQDSMYIHMAELGNLEHGRLLAENKASENKMRDFCNALPDNRKLEGNDVGMEYFLREEADQPTYEVPSTKAKLTYRSSLVILAQYASTLPEATEGALKPEYSVFSTKDGFICEVVLPSSSPIRHATGRPHSRKQVAKCAAAFAMCLKLYEKKYIDKHLHPIFASRLPAMRNARLAVSSKKQAQYKMRVKPMAWSLLGMPTQLYASILSLSHPDALDNASRPLVFLSRCRVPLLNEFPLFFSKGRVSKVRCVPIEEPLQLTPDELEELAAYTLRAFYDVFSKEYEGAAADMPYFIAPCSALKHDVALLPADGADPRAIMDWNSIHHVAAQIERITCRGDEPDSYFEDKFVSDPFDGSRKFFLRRARRDMSALDPVPEGVPPPKHRAWNRKTTERNILNYSVSLWSKSRINTPIRQSQVVVEADIINQRRNLLDERLYLDDFGMARCFIVLDTLRISPIPVDVIAMLFNFPPIVHRIESTLIALEATTVLGLPSILPGLALEAVTKDCDNSDESDFTETATNFQAGMGRNYERLELLGDSFLKMASTIALYTLVPDKNEFEYHVERMCMICNKNLFNNALDIGIEEYIRSREFDRNWYPPVVEESEKLAAQADAATPDSKPGPDNSKKPSAPVHGLILKKGRRQKPIDDHALSDKSIADVCEAMIGAAYLTTYEERNFDLAVKAVSVVAKSKFHPMQAYKEYFAAYVLPEWQTAPATAAQVHMAKTVARDVGYTFRYPRLLRCAVMHPSYPRIYEQLPSYQRLEFLGDALFDMAAVDYLFHKYPDKDPQWLTEHKMAMVSNQFLATLSVTLGFHKHLLSFTGDLQKQVMEYVAKIEDARTRAEAEAVQAGKPSSAFAHDYWVHITRPIKVLADVLEAYIGAIFVDSGYDYYGTVLPFFHRHVLPYFEDMALYDTFANKHPVTFAVNLLSQRFGCRDWRAVVQETPDNEGDGCVTFATKVAAGFLVHGRVLGHGIAESGRYAKIAAAKQALGKLDSLSVDAFRAMTGCDCRVEAEAEAVAEAKAQGAAAEAVEVDGSMGNTNGTAAASTAV</sequence>
<dbReference type="Gene3D" id="1.10.1520.10">
    <property type="entry name" value="Ribonuclease III domain"/>
    <property type="match status" value="2"/>
</dbReference>
<feature type="domain" description="RNase III" evidence="19">
    <location>
        <begin position="1368"/>
        <end position="1531"/>
    </location>
</feature>
<evidence type="ECO:0000256" key="17">
    <source>
        <dbReference type="PROSITE-ProRule" id="PRU00657"/>
    </source>
</evidence>
<feature type="compositionally biased region" description="Acidic residues" evidence="18">
    <location>
        <begin position="85"/>
        <end position="103"/>
    </location>
</feature>
<keyword evidence="12" id="KW-0460">Magnesium</keyword>
<dbReference type="InterPro" id="IPR014001">
    <property type="entry name" value="Helicase_ATP-bd"/>
</dbReference>
<dbReference type="InterPro" id="IPR005034">
    <property type="entry name" value="Dicer_dimerisation"/>
</dbReference>
<evidence type="ECO:0000256" key="11">
    <source>
        <dbReference type="ARBA" id="ARBA00022840"/>
    </source>
</evidence>
<dbReference type="Pfam" id="PF03368">
    <property type="entry name" value="Dicer_dimer"/>
    <property type="match status" value="1"/>
</dbReference>
<comment type="similarity">
    <text evidence="16 17">Belongs to the helicase family. Dicer subfamily.</text>
</comment>
<dbReference type="PROSITE" id="PS00517">
    <property type="entry name" value="RNASE_3_1"/>
    <property type="match status" value="1"/>
</dbReference>
<keyword evidence="15" id="KW-0464">Manganese</keyword>
<evidence type="ECO:0000256" key="9">
    <source>
        <dbReference type="ARBA" id="ARBA00022806"/>
    </source>
</evidence>
<organism evidence="24 25">
    <name type="scientific">Sporothrix curviconia</name>
    <dbReference type="NCBI Taxonomy" id="1260050"/>
    <lineage>
        <taxon>Eukaryota</taxon>
        <taxon>Fungi</taxon>
        <taxon>Dikarya</taxon>
        <taxon>Ascomycota</taxon>
        <taxon>Pezizomycotina</taxon>
        <taxon>Sordariomycetes</taxon>
        <taxon>Sordariomycetidae</taxon>
        <taxon>Ophiostomatales</taxon>
        <taxon>Ophiostomataceae</taxon>
        <taxon>Sporothrix</taxon>
    </lineage>
</organism>
<evidence type="ECO:0000256" key="7">
    <source>
        <dbReference type="ARBA" id="ARBA00022741"/>
    </source>
</evidence>
<dbReference type="Pfam" id="PF00271">
    <property type="entry name" value="Helicase_C"/>
    <property type="match status" value="1"/>
</dbReference>
<feature type="domain" description="Helicase C-terminal" evidence="22">
    <location>
        <begin position="523"/>
        <end position="696"/>
    </location>
</feature>
<keyword evidence="10" id="KW-0862">Zinc</keyword>
<feature type="domain" description="PAZ" evidence="20">
    <location>
        <begin position="968"/>
        <end position="1102"/>
    </location>
</feature>
<dbReference type="InterPro" id="IPR036389">
    <property type="entry name" value="RNase_III_sf"/>
</dbReference>
<evidence type="ECO:0000256" key="15">
    <source>
        <dbReference type="ARBA" id="ARBA00023211"/>
    </source>
</evidence>
<reference evidence="24 25" key="1">
    <citation type="submission" date="2024-01" db="EMBL/GenBank/DDBJ databases">
        <authorList>
            <person name="Allen C."/>
            <person name="Tagirdzhanova G."/>
        </authorList>
    </citation>
    <scope>NUCLEOTIDE SEQUENCE [LARGE SCALE GENOMIC DNA]</scope>
</reference>
<dbReference type="Pfam" id="PF00636">
    <property type="entry name" value="Ribonuclease_3"/>
    <property type="match status" value="2"/>
</dbReference>
<dbReference type="Gene3D" id="3.30.160.380">
    <property type="entry name" value="Dicer dimerisation domain"/>
    <property type="match status" value="1"/>
</dbReference>
<evidence type="ECO:0000256" key="14">
    <source>
        <dbReference type="ARBA" id="ARBA00023118"/>
    </source>
</evidence>
<evidence type="ECO:0000259" key="23">
    <source>
        <dbReference type="PROSITE" id="PS51327"/>
    </source>
</evidence>
<dbReference type="EMBL" id="CAWUHB010000060">
    <property type="protein sequence ID" value="CAK7231798.1"/>
    <property type="molecule type" value="Genomic_DNA"/>
</dbReference>
<dbReference type="CDD" id="cd00593">
    <property type="entry name" value="RIBOc"/>
    <property type="match status" value="2"/>
</dbReference>
<name>A0ABP0CIW0_9PEZI</name>
<feature type="domain" description="RNase III" evidence="19">
    <location>
        <begin position="1154"/>
        <end position="1317"/>
    </location>
</feature>
<evidence type="ECO:0000259" key="19">
    <source>
        <dbReference type="PROSITE" id="PS50142"/>
    </source>
</evidence>
<feature type="region of interest" description="Disordered" evidence="18">
    <location>
        <begin position="67"/>
        <end position="123"/>
    </location>
</feature>
<comment type="cofactor">
    <cofactor evidence="2">
        <name>Mg(2+)</name>
        <dbReference type="ChEBI" id="CHEBI:18420"/>
    </cofactor>
</comment>
<keyword evidence="6" id="KW-0677">Repeat</keyword>
<evidence type="ECO:0000256" key="4">
    <source>
        <dbReference type="ARBA" id="ARBA00022721"/>
    </source>
</evidence>
<dbReference type="InterPro" id="IPR001650">
    <property type="entry name" value="Helicase_C-like"/>
</dbReference>
<dbReference type="PROSITE" id="PS51192">
    <property type="entry name" value="HELICASE_ATP_BIND_1"/>
    <property type="match status" value="1"/>
</dbReference>
<evidence type="ECO:0000256" key="1">
    <source>
        <dbReference type="ARBA" id="ARBA00001936"/>
    </source>
</evidence>
<keyword evidence="8" id="KW-0378">Hydrolase</keyword>
<keyword evidence="5" id="KW-0479">Metal-binding</keyword>
<evidence type="ECO:0000313" key="25">
    <source>
        <dbReference type="Proteomes" id="UP001642405"/>
    </source>
</evidence>
<dbReference type="SUPFAM" id="SSF52540">
    <property type="entry name" value="P-loop containing nucleoside triphosphate hydrolases"/>
    <property type="match status" value="1"/>
</dbReference>
<dbReference type="Proteomes" id="UP001642405">
    <property type="component" value="Unassembled WGS sequence"/>
</dbReference>
<evidence type="ECO:0000256" key="10">
    <source>
        <dbReference type="ARBA" id="ARBA00022833"/>
    </source>
</evidence>
<evidence type="ECO:0000256" key="6">
    <source>
        <dbReference type="ARBA" id="ARBA00022737"/>
    </source>
</evidence>
<protein>
    <recommendedName>
        <fullName evidence="3">Dicer-like protein 1</fullName>
    </recommendedName>
</protein>
<dbReference type="InterPro" id="IPR038248">
    <property type="entry name" value="Dicer_dimer_sf"/>
</dbReference>
<evidence type="ECO:0000256" key="12">
    <source>
        <dbReference type="ARBA" id="ARBA00022842"/>
    </source>
</evidence>